<feature type="transmembrane region" description="Helical" evidence="10">
    <location>
        <begin position="434"/>
        <end position="453"/>
    </location>
</feature>
<dbReference type="PROSITE" id="PS50262">
    <property type="entry name" value="G_PROTEIN_RECEP_F1_2"/>
    <property type="match status" value="1"/>
</dbReference>
<dbReference type="PANTHER" id="PTHR24238:SF47">
    <property type="entry name" value="ECDYSTEROIDS_DOPAMINE RECEPTOR-RELATED"/>
    <property type="match status" value="1"/>
</dbReference>
<keyword evidence="4 8" id="KW-0297">G-protein coupled receptor</keyword>
<sequence>MFGPVSNFFEHSENETVSLEHLNEELWALNIPAVVFVLFCMILGLFGNIIVVYIYWRTFHRSNHRYFILCLAFLDLIGCLIGGSYMTYSLRLPYLMTSSTICKISRYFHYLVNQGSALLLLVIAVERFRKICRPFKKQISHRQTFLLCVITVGFSAVVSIPAAVLYGDSTIITGVNNISGITCFITDEYHNSIFSKSYMIFLLVETVVITVVMGVLYTFIIRTLWSQKNLVHSDAMLSVRVRNNTDVASTNSYSLEYLDESDKTVNCKNRIDKDDNQTHIKNTDNNLYQKNAAVISHSIETLSSQRSKIKPHATNVTKITSFGLDSQSNKNFVGKVPDLEIGKDRQKIDLSSKATKHGKTCNNNSTKSDAPNKVTKEKQRKRSVEVIRVTFMLFLITLVFCLSFYPHLVLIQLATSHDAFVENLTAPEVSVFQLFLRIFIINNSANPIIYGLCDSKFRTECRNLFRRTFRC</sequence>
<dbReference type="GO" id="GO:0016020">
    <property type="term" value="C:membrane"/>
    <property type="evidence" value="ECO:0007669"/>
    <property type="project" value="UniProtKB-SubCell"/>
</dbReference>
<dbReference type="InterPro" id="IPR000276">
    <property type="entry name" value="GPCR_Rhodpsn"/>
</dbReference>
<keyword evidence="6 8" id="KW-0675">Receptor</keyword>
<evidence type="ECO:0000256" key="5">
    <source>
        <dbReference type="ARBA" id="ARBA00023136"/>
    </source>
</evidence>
<evidence type="ECO:0000256" key="7">
    <source>
        <dbReference type="ARBA" id="ARBA00023224"/>
    </source>
</evidence>
<keyword evidence="13" id="KW-1185">Reference proteome</keyword>
<dbReference type="PROSITE" id="PS00237">
    <property type="entry name" value="G_PROTEIN_RECEP_F1_1"/>
    <property type="match status" value="1"/>
</dbReference>
<name>A0ABD3XNV7_SINWO</name>
<reference evidence="12 13" key="1">
    <citation type="submission" date="2024-11" db="EMBL/GenBank/DDBJ databases">
        <title>Chromosome-level genome assembly of the freshwater bivalve Anodonta woodiana.</title>
        <authorList>
            <person name="Chen X."/>
        </authorList>
    </citation>
    <scope>NUCLEOTIDE SEQUENCE [LARGE SCALE GENOMIC DNA]</scope>
    <source>
        <strain evidence="12">MN2024</strain>
        <tissue evidence="12">Gills</tissue>
    </source>
</reference>
<feature type="transmembrane region" description="Helical" evidence="10">
    <location>
        <begin position="107"/>
        <end position="125"/>
    </location>
</feature>
<keyword evidence="2 8" id="KW-0812">Transmembrane</keyword>
<dbReference type="Proteomes" id="UP001634394">
    <property type="component" value="Unassembled WGS sequence"/>
</dbReference>
<feature type="region of interest" description="Disordered" evidence="9">
    <location>
        <begin position="353"/>
        <end position="376"/>
    </location>
</feature>
<feature type="domain" description="G-protein coupled receptors family 1 profile" evidence="11">
    <location>
        <begin position="47"/>
        <end position="450"/>
    </location>
</feature>
<dbReference type="Gene3D" id="1.20.1070.10">
    <property type="entry name" value="Rhodopsin 7-helix transmembrane proteins"/>
    <property type="match status" value="2"/>
</dbReference>
<dbReference type="SUPFAM" id="SSF81321">
    <property type="entry name" value="Family A G protein-coupled receptor-like"/>
    <property type="match status" value="1"/>
</dbReference>
<evidence type="ECO:0000313" key="13">
    <source>
        <dbReference type="Proteomes" id="UP001634394"/>
    </source>
</evidence>
<accession>A0ABD3XNV7</accession>
<dbReference type="InterPro" id="IPR017452">
    <property type="entry name" value="GPCR_Rhodpsn_7TM"/>
</dbReference>
<dbReference type="AlphaFoldDB" id="A0ABD3XNV7"/>
<dbReference type="EMBL" id="JBJQND010000002">
    <property type="protein sequence ID" value="KAL3887148.1"/>
    <property type="molecule type" value="Genomic_DNA"/>
</dbReference>
<evidence type="ECO:0000256" key="8">
    <source>
        <dbReference type="RuleBase" id="RU000688"/>
    </source>
</evidence>
<feature type="transmembrane region" description="Helical" evidence="10">
    <location>
        <begin position="145"/>
        <end position="166"/>
    </location>
</feature>
<protein>
    <recommendedName>
        <fullName evidence="11">G-protein coupled receptors family 1 profile domain-containing protein</fullName>
    </recommendedName>
</protein>
<feature type="transmembrane region" description="Helical" evidence="10">
    <location>
        <begin position="198"/>
        <end position="220"/>
    </location>
</feature>
<comment type="similarity">
    <text evidence="8">Belongs to the G-protein coupled receptor 1 family.</text>
</comment>
<feature type="transmembrane region" description="Helical" evidence="10">
    <location>
        <begin position="66"/>
        <end position="87"/>
    </location>
</feature>
<dbReference type="PRINTS" id="PR00237">
    <property type="entry name" value="GPCRRHODOPSN"/>
</dbReference>
<evidence type="ECO:0000256" key="4">
    <source>
        <dbReference type="ARBA" id="ARBA00023040"/>
    </source>
</evidence>
<keyword evidence="3 10" id="KW-1133">Transmembrane helix</keyword>
<feature type="compositionally biased region" description="Polar residues" evidence="9">
    <location>
        <begin position="360"/>
        <end position="369"/>
    </location>
</feature>
<keyword evidence="7 8" id="KW-0807">Transducer</keyword>
<evidence type="ECO:0000256" key="6">
    <source>
        <dbReference type="ARBA" id="ARBA00023170"/>
    </source>
</evidence>
<evidence type="ECO:0000256" key="2">
    <source>
        <dbReference type="ARBA" id="ARBA00022692"/>
    </source>
</evidence>
<keyword evidence="5 10" id="KW-0472">Membrane</keyword>
<feature type="transmembrane region" description="Helical" evidence="10">
    <location>
        <begin position="27"/>
        <end position="54"/>
    </location>
</feature>
<evidence type="ECO:0000259" key="11">
    <source>
        <dbReference type="PROSITE" id="PS50262"/>
    </source>
</evidence>
<comment type="caution">
    <text evidence="12">The sequence shown here is derived from an EMBL/GenBank/DDBJ whole genome shotgun (WGS) entry which is preliminary data.</text>
</comment>
<feature type="transmembrane region" description="Helical" evidence="10">
    <location>
        <begin position="386"/>
        <end position="414"/>
    </location>
</feature>
<evidence type="ECO:0000256" key="10">
    <source>
        <dbReference type="SAM" id="Phobius"/>
    </source>
</evidence>
<gene>
    <name evidence="12" type="ORF">ACJMK2_027101</name>
</gene>
<evidence type="ECO:0000256" key="1">
    <source>
        <dbReference type="ARBA" id="ARBA00004141"/>
    </source>
</evidence>
<evidence type="ECO:0000256" key="3">
    <source>
        <dbReference type="ARBA" id="ARBA00022989"/>
    </source>
</evidence>
<evidence type="ECO:0000256" key="9">
    <source>
        <dbReference type="SAM" id="MobiDB-lite"/>
    </source>
</evidence>
<comment type="subcellular location">
    <subcellularLocation>
        <location evidence="1">Membrane</location>
        <topology evidence="1">Multi-pass membrane protein</topology>
    </subcellularLocation>
</comment>
<proteinExistence type="inferred from homology"/>
<dbReference type="PANTHER" id="PTHR24238">
    <property type="entry name" value="G-PROTEIN COUPLED RECEPTOR"/>
    <property type="match status" value="1"/>
</dbReference>
<organism evidence="12 13">
    <name type="scientific">Sinanodonta woodiana</name>
    <name type="common">Chinese pond mussel</name>
    <name type="synonym">Anodonta woodiana</name>
    <dbReference type="NCBI Taxonomy" id="1069815"/>
    <lineage>
        <taxon>Eukaryota</taxon>
        <taxon>Metazoa</taxon>
        <taxon>Spiralia</taxon>
        <taxon>Lophotrochozoa</taxon>
        <taxon>Mollusca</taxon>
        <taxon>Bivalvia</taxon>
        <taxon>Autobranchia</taxon>
        <taxon>Heteroconchia</taxon>
        <taxon>Palaeoheterodonta</taxon>
        <taxon>Unionida</taxon>
        <taxon>Unionoidea</taxon>
        <taxon>Unionidae</taxon>
        <taxon>Unioninae</taxon>
        <taxon>Sinanodonta</taxon>
    </lineage>
</organism>
<dbReference type="GO" id="GO:0004930">
    <property type="term" value="F:G protein-coupled receptor activity"/>
    <property type="evidence" value="ECO:0007669"/>
    <property type="project" value="UniProtKB-KW"/>
</dbReference>
<dbReference type="Pfam" id="PF00001">
    <property type="entry name" value="7tm_1"/>
    <property type="match status" value="1"/>
</dbReference>
<dbReference type="CDD" id="cd00637">
    <property type="entry name" value="7tm_classA_rhodopsin-like"/>
    <property type="match status" value="1"/>
</dbReference>
<evidence type="ECO:0000313" key="12">
    <source>
        <dbReference type="EMBL" id="KAL3887148.1"/>
    </source>
</evidence>